<evidence type="ECO:0000256" key="1">
    <source>
        <dbReference type="SAM" id="MobiDB-lite"/>
    </source>
</evidence>
<name>A0AAV2N4M5_9HYME</name>
<sequence length="107" mass="12515">MTSRRGRVQCDSRDDDDDDDDDDDNAKLKMRLEANGYERRQERNEAGVGFRAWASIRGLAMWKTMPGIRVNALFMRHFIDEDDEEEDLLVMLIPFPLISTELACIYR</sequence>
<feature type="region of interest" description="Disordered" evidence="1">
    <location>
        <begin position="1"/>
        <end position="25"/>
    </location>
</feature>
<gene>
    <name evidence="2" type="ORF">LPLAT_LOCUS1127</name>
</gene>
<protein>
    <submittedName>
        <fullName evidence="2">Uncharacterized protein</fullName>
    </submittedName>
</protein>
<dbReference type="Proteomes" id="UP001497644">
    <property type="component" value="Chromosome 1"/>
</dbReference>
<keyword evidence="3" id="KW-1185">Reference proteome</keyword>
<proteinExistence type="predicted"/>
<dbReference type="AlphaFoldDB" id="A0AAV2N4M5"/>
<evidence type="ECO:0000313" key="3">
    <source>
        <dbReference type="Proteomes" id="UP001497644"/>
    </source>
</evidence>
<evidence type="ECO:0000313" key="2">
    <source>
        <dbReference type="EMBL" id="CAL1674459.1"/>
    </source>
</evidence>
<feature type="compositionally biased region" description="Acidic residues" evidence="1">
    <location>
        <begin position="13"/>
        <end position="24"/>
    </location>
</feature>
<dbReference type="EMBL" id="OZ034824">
    <property type="protein sequence ID" value="CAL1674459.1"/>
    <property type="molecule type" value="Genomic_DNA"/>
</dbReference>
<accession>A0AAV2N4M5</accession>
<organism evidence="2 3">
    <name type="scientific">Lasius platythorax</name>
    <dbReference type="NCBI Taxonomy" id="488582"/>
    <lineage>
        <taxon>Eukaryota</taxon>
        <taxon>Metazoa</taxon>
        <taxon>Ecdysozoa</taxon>
        <taxon>Arthropoda</taxon>
        <taxon>Hexapoda</taxon>
        <taxon>Insecta</taxon>
        <taxon>Pterygota</taxon>
        <taxon>Neoptera</taxon>
        <taxon>Endopterygota</taxon>
        <taxon>Hymenoptera</taxon>
        <taxon>Apocrita</taxon>
        <taxon>Aculeata</taxon>
        <taxon>Formicoidea</taxon>
        <taxon>Formicidae</taxon>
        <taxon>Formicinae</taxon>
        <taxon>Lasius</taxon>
        <taxon>Lasius</taxon>
    </lineage>
</organism>
<reference evidence="2 3" key="1">
    <citation type="submission" date="2024-04" db="EMBL/GenBank/DDBJ databases">
        <authorList>
            <consortium name="Molecular Ecology Group"/>
        </authorList>
    </citation>
    <scope>NUCLEOTIDE SEQUENCE [LARGE SCALE GENOMIC DNA]</scope>
</reference>